<dbReference type="Proteomes" id="UP000224459">
    <property type="component" value="Segment"/>
</dbReference>
<name>A0A1X9I9P6_9CAUD</name>
<sequence length="113" mass="13338">MKYIGKDYTLEGSPEEIKEFLSKENSSTPLYNRYKLTEDLLLFYENVETIMEANRGEYNGFTWIPERGYEAPKGTVLDYVRDRDKCKIFRNEKGTEVKVSKRDIEQGRLIPLK</sequence>
<evidence type="ECO:0000313" key="1">
    <source>
        <dbReference type="EMBL" id="ANT44857.1"/>
    </source>
</evidence>
<organism evidence="1 2">
    <name type="scientific">Staphylococcus phage vB_SscM-1</name>
    <dbReference type="NCBI Taxonomy" id="1868844"/>
    <lineage>
        <taxon>Viruses</taxon>
        <taxon>Duplodnaviria</taxon>
        <taxon>Heunggongvirae</taxon>
        <taxon>Uroviricota</taxon>
        <taxon>Caudoviricetes</taxon>
        <taxon>Herelleviridae</taxon>
        <taxon>Twortvirinae</taxon>
        <taxon>Sciuriunavirus</taxon>
        <taxon>Sciuriunavirus SscM1</taxon>
    </lineage>
</organism>
<reference evidence="2" key="1">
    <citation type="submission" date="2016-04" db="EMBL/GenBank/DDBJ databases">
        <authorList>
            <person name="Gasior T."/>
        </authorList>
    </citation>
    <scope>NUCLEOTIDE SEQUENCE [LARGE SCALE GENOMIC DNA]</scope>
</reference>
<evidence type="ECO:0000313" key="2">
    <source>
        <dbReference type="Proteomes" id="UP000224459"/>
    </source>
</evidence>
<dbReference type="EMBL" id="KX171212">
    <property type="protein sequence ID" value="ANT44857.1"/>
    <property type="molecule type" value="Genomic_DNA"/>
</dbReference>
<accession>A0A1X9I9P6</accession>
<proteinExistence type="predicted"/>
<gene>
    <name evidence="1" type="ORF">vB_SscM-1_193</name>
</gene>
<keyword evidence="2" id="KW-1185">Reference proteome</keyword>
<protein>
    <submittedName>
        <fullName evidence="1">Uncharacterized protein</fullName>
    </submittedName>
</protein>